<gene>
    <name evidence="3" type="ORF">ACFQGD_09115</name>
</gene>
<feature type="domain" description="Transcription regulator PadR N-terminal" evidence="1">
    <location>
        <begin position="12"/>
        <end position="83"/>
    </location>
</feature>
<dbReference type="Pfam" id="PF06445">
    <property type="entry name" value="GyrI-like"/>
    <property type="match status" value="1"/>
</dbReference>
<reference evidence="4" key="1">
    <citation type="journal article" date="2019" name="Int. J. Syst. Evol. Microbiol.">
        <title>The Global Catalogue of Microorganisms (GCM) 10K type strain sequencing project: providing services to taxonomists for standard genome sequencing and annotation.</title>
        <authorList>
            <consortium name="The Broad Institute Genomics Platform"/>
            <consortium name="The Broad Institute Genome Sequencing Center for Infectious Disease"/>
            <person name="Wu L."/>
            <person name="Ma J."/>
        </authorList>
    </citation>
    <scope>NUCLEOTIDE SEQUENCE [LARGE SCALE GENOMIC DNA]</scope>
    <source>
        <strain evidence="4">KCTC 32255</strain>
    </source>
</reference>
<dbReference type="InterPro" id="IPR036388">
    <property type="entry name" value="WH-like_DNA-bd_sf"/>
</dbReference>
<comment type="caution">
    <text evidence="3">The sequence shown here is derived from an EMBL/GenBank/DDBJ whole genome shotgun (WGS) entry which is preliminary data.</text>
</comment>
<evidence type="ECO:0000259" key="1">
    <source>
        <dbReference type="Pfam" id="PF03551"/>
    </source>
</evidence>
<dbReference type="Gene3D" id="1.10.10.10">
    <property type="entry name" value="Winged helix-like DNA-binding domain superfamily/Winged helix DNA-binding domain"/>
    <property type="match status" value="1"/>
</dbReference>
<dbReference type="Gene3D" id="3.20.80.10">
    <property type="entry name" value="Regulatory factor, effector binding domain"/>
    <property type="match status" value="1"/>
</dbReference>
<feature type="domain" description="GyrI-like small molecule binding" evidence="2">
    <location>
        <begin position="199"/>
        <end position="381"/>
    </location>
</feature>
<sequence length="384" mass="42448">MSPGLTDGELTVLGLLAEHPRHGYELEKVIERRGMRAWIALGFSSIYYVLDKLAKRGLIEATGAPSSVKSRVTFQVTARGRELCASATQDALATLTPMRARVLIGMANSPGLPDADVVAGLTQRREAVRQQLTEVRETRAKQEPLPSVASAIFDYSEAMLAADADWTETTLNALMQEVAVDKYDVKKTHRALYSPPSKEFTVVDVPEFQYIAVDGSGDPNTSAEYANAVAALYGVAYTLKFASKKTLGRDFVVAPLEGLWRADDPTVFTTRDKDSWGWTMMISQPSWITEDMVMAAVDDVAKKKDNPALADIRLRTLIERTCVQILHIGSYDDEAPVLDRLHNQYMPEHGLTFNGDHHEIYLSDPRKTAPAKLKTVLRQPVKPG</sequence>
<dbReference type="RefSeq" id="WP_345399308.1">
    <property type="nucleotide sequence ID" value="NZ_BAABLA010000086.1"/>
</dbReference>
<organism evidence="3 4">
    <name type="scientific">Haloechinothrix salitolerans</name>
    <dbReference type="NCBI Taxonomy" id="926830"/>
    <lineage>
        <taxon>Bacteria</taxon>
        <taxon>Bacillati</taxon>
        <taxon>Actinomycetota</taxon>
        <taxon>Actinomycetes</taxon>
        <taxon>Pseudonocardiales</taxon>
        <taxon>Pseudonocardiaceae</taxon>
        <taxon>Haloechinothrix</taxon>
    </lineage>
</organism>
<evidence type="ECO:0000313" key="3">
    <source>
        <dbReference type="EMBL" id="MFC6867310.1"/>
    </source>
</evidence>
<dbReference type="InterPro" id="IPR005149">
    <property type="entry name" value="Tscrpt_reg_PadR_N"/>
</dbReference>
<dbReference type="Pfam" id="PF03551">
    <property type="entry name" value="PadR"/>
    <property type="match status" value="1"/>
</dbReference>
<dbReference type="InterPro" id="IPR029442">
    <property type="entry name" value="GyrI-like"/>
</dbReference>
<dbReference type="PANTHER" id="PTHR43252">
    <property type="entry name" value="TRANSCRIPTIONAL REGULATOR YQJI"/>
    <property type="match status" value="1"/>
</dbReference>
<accession>A0ABW2BW96</accession>
<dbReference type="SUPFAM" id="SSF46785">
    <property type="entry name" value="Winged helix' DNA-binding domain"/>
    <property type="match status" value="1"/>
</dbReference>
<name>A0ABW2BW96_9PSEU</name>
<evidence type="ECO:0000259" key="2">
    <source>
        <dbReference type="Pfam" id="PF06445"/>
    </source>
</evidence>
<dbReference type="Proteomes" id="UP001596337">
    <property type="component" value="Unassembled WGS sequence"/>
</dbReference>
<dbReference type="PANTHER" id="PTHR43252:SF2">
    <property type="entry name" value="TRANSCRIPTION REGULATOR, PADR-LIKE FAMILY"/>
    <property type="match status" value="1"/>
</dbReference>
<protein>
    <submittedName>
        <fullName evidence="3">GyrI-like domain-containing protein</fullName>
    </submittedName>
</protein>
<proteinExistence type="predicted"/>
<dbReference type="InterPro" id="IPR011256">
    <property type="entry name" value="Reg_factor_effector_dom_sf"/>
</dbReference>
<dbReference type="EMBL" id="JBHSXX010000001">
    <property type="protein sequence ID" value="MFC6867310.1"/>
    <property type="molecule type" value="Genomic_DNA"/>
</dbReference>
<dbReference type="SUPFAM" id="SSF55136">
    <property type="entry name" value="Probable bacterial effector-binding domain"/>
    <property type="match status" value="1"/>
</dbReference>
<dbReference type="InterPro" id="IPR036390">
    <property type="entry name" value="WH_DNA-bd_sf"/>
</dbReference>
<keyword evidence="4" id="KW-1185">Reference proteome</keyword>
<evidence type="ECO:0000313" key="4">
    <source>
        <dbReference type="Proteomes" id="UP001596337"/>
    </source>
</evidence>